<evidence type="ECO:0000256" key="3">
    <source>
        <dbReference type="ARBA" id="ARBA00022614"/>
    </source>
</evidence>
<comment type="subcellular location">
    <subcellularLocation>
        <location evidence="1">Membrane</location>
        <topology evidence="1">Single-pass type I membrane protein</topology>
    </subcellularLocation>
</comment>
<dbReference type="HOGENOM" id="CLU_000288_18_11_1"/>
<keyword evidence="3" id="KW-0433">Leucine-rich repeat</keyword>
<dbReference type="PANTHER" id="PTHR48063:SF29">
    <property type="entry name" value="LRR RECEPTOR-LIKE KINASE FAMILY PROTEIN"/>
    <property type="match status" value="1"/>
</dbReference>
<evidence type="ECO:0000256" key="8">
    <source>
        <dbReference type="ARBA" id="ARBA00023136"/>
    </source>
</evidence>
<evidence type="ECO:0000256" key="6">
    <source>
        <dbReference type="ARBA" id="ARBA00022737"/>
    </source>
</evidence>
<dbReference type="SMR" id="K7MTB3"/>
<dbReference type="eggNOG" id="KOG0619">
    <property type="taxonomic scope" value="Eukaryota"/>
</dbReference>
<evidence type="ECO:0000256" key="10">
    <source>
        <dbReference type="ARBA" id="ARBA00023180"/>
    </source>
</evidence>
<evidence type="ECO:0008006" key="15">
    <source>
        <dbReference type="Google" id="ProtNLM"/>
    </source>
</evidence>
<dbReference type="PANTHER" id="PTHR48063">
    <property type="entry name" value="LRR RECEPTOR-LIKE KINASE"/>
    <property type="match status" value="1"/>
</dbReference>
<dbReference type="InterPro" id="IPR046956">
    <property type="entry name" value="RLP23-like"/>
</dbReference>
<reference evidence="13" key="2">
    <citation type="submission" date="2018-02" db="UniProtKB">
        <authorList>
            <consortium name="EnsemblPlants"/>
        </authorList>
    </citation>
    <scope>IDENTIFICATION</scope>
    <source>
        <strain evidence="13">Williams 82</strain>
    </source>
</reference>
<sequence>MTGAIPVFWMSKQKLSIIDLSNNSFSEFSNNNLLADLSTTFKNCTRLQTLSLGNNMFFGSMPKEINKNLPLLLELLLRGNTLTGSIPEELCHLPFLHLLDLSENNLSGSIPKCLGDLHSFKQSQTYFINSMKPFIVFPSLSYMRHIELILKGRIIEYMNRIAMHFTIDLSNNDLCGKIPDKLTELIHLGTLNLSWNKLMGNISNNIGLLIDLESLDLSHNFLSGSIPPSMVSITFLSYFNLAYNNLSSQIPVANQFGTFDPSIYVGNPQLCGNSMPTNCSLWLPGNGGEQGTKHEEDNDKTEKLGLYGSITLGYITGFWLVCGSLVLNRSWRHAYFKLVFDLRDKLLVLTGVNLACTTRWFGLERN</sequence>
<dbReference type="Proteomes" id="UP000008827">
    <property type="component" value="Chromosome 18"/>
</dbReference>
<gene>
    <name evidence="12" type="ORF">GLYMA_18G191700</name>
</gene>
<dbReference type="PaxDb" id="3847-GLYMA18G41606.1"/>
<comment type="similarity">
    <text evidence="2">Belongs to the RLP family.</text>
</comment>
<dbReference type="STRING" id="3847.K7MTB3"/>
<feature type="transmembrane region" description="Helical" evidence="11">
    <location>
        <begin position="304"/>
        <end position="327"/>
    </location>
</feature>
<evidence type="ECO:0000256" key="9">
    <source>
        <dbReference type="ARBA" id="ARBA00023170"/>
    </source>
</evidence>
<dbReference type="EMBL" id="CM000851">
    <property type="protein sequence ID" value="KRH00087.1"/>
    <property type="molecule type" value="Genomic_DNA"/>
</dbReference>
<dbReference type="AlphaFoldDB" id="K7MTB3"/>
<protein>
    <recommendedName>
        <fullName evidence="15">Non-specific serine/threonine protein kinase</fullName>
    </recommendedName>
</protein>
<dbReference type="Gramene" id="KRH00087">
    <property type="protein sequence ID" value="KRH00087"/>
    <property type="gene ID" value="GLYMA_18G191700"/>
</dbReference>
<reference evidence="12" key="3">
    <citation type="submission" date="2018-07" db="EMBL/GenBank/DDBJ databases">
        <title>WGS assembly of Glycine max.</title>
        <authorList>
            <person name="Schmutz J."/>
            <person name="Cannon S."/>
            <person name="Schlueter J."/>
            <person name="Ma J."/>
            <person name="Mitros T."/>
            <person name="Nelson W."/>
            <person name="Hyten D."/>
            <person name="Song Q."/>
            <person name="Thelen J."/>
            <person name="Cheng J."/>
            <person name="Xu D."/>
            <person name="Hellsten U."/>
            <person name="May G."/>
            <person name="Yu Y."/>
            <person name="Sakurai T."/>
            <person name="Umezawa T."/>
            <person name="Bhattacharyya M."/>
            <person name="Sandhu D."/>
            <person name="Valliyodan B."/>
            <person name="Lindquist E."/>
            <person name="Peto M."/>
            <person name="Grant D."/>
            <person name="Shu S."/>
            <person name="Goodstein D."/>
            <person name="Barry K."/>
            <person name="Futrell-Griggs M."/>
            <person name="Abernathy B."/>
            <person name="Du J."/>
            <person name="Tian Z."/>
            <person name="Zhu L."/>
            <person name="Gill N."/>
            <person name="Joshi T."/>
            <person name="Libault M."/>
            <person name="Sethuraman A."/>
            <person name="Zhang X."/>
            <person name="Shinozaki K."/>
            <person name="Nguyen H."/>
            <person name="Wing R."/>
            <person name="Cregan P."/>
            <person name="Specht J."/>
            <person name="Grimwood J."/>
            <person name="Rokhsar D."/>
            <person name="Stacey G."/>
            <person name="Shoemaker R."/>
            <person name="Jackson S."/>
        </authorList>
    </citation>
    <scope>NUCLEOTIDE SEQUENCE</scope>
    <source>
        <tissue evidence="12">Callus</tissue>
    </source>
</reference>
<dbReference type="InParanoid" id="K7MTB3"/>
<keyword evidence="8 11" id="KW-0472">Membrane</keyword>
<dbReference type="SUPFAM" id="SSF52058">
    <property type="entry name" value="L domain-like"/>
    <property type="match status" value="1"/>
</dbReference>
<keyword evidence="4 11" id="KW-0812">Transmembrane</keyword>
<keyword evidence="5" id="KW-0732">Signal</keyword>
<evidence type="ECO:0000256" key="4">
    <source>
        <dbReference type="ARBA" id="ARBA00022692"/>
    </source>
</evidence>
<evidence type="ECO:0000313" key="12">
    <source>
        <dbReference type="EMBL" id="KRH00087.1"/>
    </source>
</evidence>
<dbReference type="InterPro" id="IPR032675">
    <property type="entry name" value="LRR_dom_sf"/>
</dbReference>
<keyword evidence="10" id="KW-0325">Glycoprotein</keyword>
<dbReference type="GO" id="GO:0016020">
    <property type="term" value="C:membrane"/>
    <property type="evidence" value="ECO:0007669"/>
    <property type="project" value="UniProtKB-SubCell"/>
</dbReference>
<evidence type="ECO:0000256" key="1">
    <source>
        <dbReference type="ARBA" id="ARBA00004479"/>
    </source>
</evidence>
<reference evidence="12 13" key="1">
    <citation type="journal article" date="2010" name="Nature">
        <title>Genome sequence of the palaeopolyploid soybean.</title>
        <authorList>
            <person name="Schmutz J."/>
            <person name="Cannon S.B."/>
            <person name="Schlueter J."/>
            <person name="Ma J."/>
            <person name="Mitros T."/>
            <person name="Nelson W."/>
            <person name="Hyten D.L."/>
            <person name="Song Q."/>
            <person name="Thelen J.J."/>
            <person name="Cheng J."/>
            <person name="Xu D."/>
            <person name="Hellsten U."/>
            <person name="May G.D."/>
            <person name="Yu Y."/>
            <person name="Sakurai T."/>
            <person name="Umezawa T."/>
            <person name="Bhattacharyya M.K."/>
            <person name="Sandhu D."/>
            <person name="Valliyodan B."/>
            <person name="Lindquist E."/>
            <person name="Peto M."/>
            <person name="Grant D."/>
            <person name="Shu S."/>
            <person name="Goodstein D."/>
            <person name="Barry K."/>
            <person name="Futrell-Griggs M."/>
            <person name="Abernathy B."/>
            <person name="Du J."/>
            <person name="Tian Z."/>
            <person name="Zhu L."/>
            <person name="Gill N."/>
            <person name="Joshi T."/>
            <person name="Libault M."/>
            <person name="Sethuraman A."/>
            <person name="Zhang X.-C."/>
            <person name="Shinozaki K."/>
            <person name="Nguyen H.T."/>
            <person name="Wing R.A."/>
            <person name="Cregan P."/>
            <person name="Specht J."/>
            <person name="Grimwood J."/>
            <person name="Rokhsar D."/>
            <person name="Stacey G."/>
            <person name="Shoemaker R.C."/>
            <person name="Jackson S.A."/>
        </authorList>
    </citation>
    <scope>NUCLEOTIDE SEQUENCE [LARGE SCALE GENOMIC DNA]</scope>
    <source>
        <strain evidence="13">cv. Williams 82</strain>
        <tissue evidence="12">Callus</tissue>
    </source>
</reference>
<keyword evidence="14" id="KW-1185">Reference proteome</keyword>
<proteinExistence type="inferred from homology"/>
<evidence type="ECO:0000313" key="14">
    <source>
        <dbReference type="Proteomes" id="UP000008827"/>
    </source>
</evidence>
<evidence type="ECO:0000313" key="13">
    <source>
        <dbReference type="EnsemblPlants" id="KRH00087"/>
    </source>
</evidence>
<name>K7MTB3_SOYBN</name>
<organism evidence="12">
    <name type="scientific">Glycine max</name>
    <name type="common">Soybean</name>
    <name type="synonym">Glycine hispida</name>
    <dbReference type="NCBI Taxonomy" id="3847"/>
    <lineage>
        <taxon>Eukaryota</taxon>
        <taxon>Viridiplantae</taxon>
        <taxon>Streptophyta</taxon>
        <taxon>Embryophyta</taxon>
        <taxon>Tracheophyta</taxon>
        <taxon>Spermatophyta</taxon>
        <taxon>Magnoliopsida</taxon>
        <taxon>eudicotyledons</taxon>
        <taxon>Gunneridae</taxon>
        <taxon>Pentapetalae</taxon>
        <taxon>rosids</taxon>
        <taxon>fabids</taxon>
        <taxon>Fabales</taxon>
        <taxon>Fabaceae</taxon>
        <taxon>Papilionoideae</taxon>
        <taxon>50 kb inversion clade</taxon>
        <taxon>NPAAA clade</taxon>
        <taxon>indigoferoid/millettioid clade</taxon>
        <taxon>Phaseoleae</taxon>
        <taxon>Glycine</taxon>
        <taxon>Glycine subgen. Soja</taxon>
    </lineage>
</organism>
<dbReference type="EnsemblPlants" id="KRH00087">
    <property type="protein sequence ID" value="KRH00087"/>
    <property type="gene ID" value="GLYMA_18G191700"/>
</dbReference>
<accession>K7MTB3</accession>
<evidence type="ECO:0000256" key="5">
    <source>
        <dbReference type="ARBA" id="ARBA00022729"/>
    </source>
</evidence>
<keyword evidence="7 11" id="KW-1133">Transmembrane helix</keyword>
<dbReference type="FunFam" id="3.80.10.10:FF:000111">
    <property type="entry name" value="LRR receptor-like serine/threonine-protein kinase ERECTA"/>
    <property type="match status" value="1"/>
</dbReference>
<dbReference type="Pfam" id="PF00560">
    <property type="entry name" value="LRR_1"/>
    <property type="match status" value="4"/>
</dbReference>
<evidence type="ECO:0000256" key="7">
    <source>
        <dbReference type="ARBA" id="ARBA00022989"/>
    </source>
</evidence>
<evidence type="ECO:0000256" key="11">
    <source>
        <dbReference type="SAM" id="Phobius"/>
    </source>
</evidence>
<keyword evidence="9" id="KW-0675">Receptor</keyword>
<keyword evidence="6" id="KW-0677">Repeat</keyword>
<dbReference type="Gene3D" id="3.80.10.10">
    <property type="entry name" value="Ribonuclease Inhibitor"/>
    <property type="match status" value="1"/>
</dbReference>
<evidence type="ECO:0000256" key="2">
    <source>
        <dbReference type="ARBA" id="ARBA00009592"/>
    </source>
</evidence>
<dbReference type="InterPro" id="IPR001611">
    <property type="entry name" value="Leu-rich_rpt"/>
</dbReference>
<dbReference type="OMA" id="ESICKCN"/>
<dbReference type="PRINTS" id="PR00019">
    <property type="entry name" value="LEURICHRPT"/>
</dbReference>